<feature type="compositionally biased region" description="Polar residues" evidence="1">
    <location>
        <begin position="24"/>
        <end position="34"/>
    </location>
</feature>
<accession>A0A5B0MTZ1</accession>
<dbReference type="Proteomes" id="UP000324748">
    <property type="component" value="Unassembled WGS sequence"/>
</dbReference>
<evidence type="ECO:0000256" key="1">
    <source>
        <dbReference type="SAM" id="MobiDB-lite"/>
    </source>
</evidence>
<organism evidence="2 3">
    <name type="scientific">Puccinia graminis f. sp. tritici</name>
    <dbReference type="NCBI Taxonomy" id="56615"/>
    <lineage>
        <taxon>Eukaryota</taxon>
        <taxon>Fungi</taxon>
        <taxon>Dikarya</taxon>
        <taxon>Basidiomycota</taxon>
        <taxon>Pucciniomycotina</taxon>
        <taxon>Pucciniomycetes</taxon>
        <taxon>Pucciniales</taxon>
        <taxon>Pucciniaceae</taxon>
        <taxon>Puccinia</taxon>
    </lineage>
</organism>
<feature type="region of interest" description="Disordered" evidence="1">
    <location>
        <begin position="24"/>
        <end position="59"/>
    </location>
</feature>
<comment type="caution">
    <text evidence="2">The sequence shown here is derived from an EMBL/GenBank/DDBJ whole genome shotgun (WGS) entry which is preliminary data.</text>
</comment>
<dbReference type="EMBL" id="VSWC01000131">
    <property type="protein sequence ID" value="KAA1080465.1"/>
    <property type="molecule type" value="Genomic_DNA"/>
</dbReference>
<dbReference type="AlphaFoldDB" id="A0A5B0MTZ1"/>
<evidence type="ECO:0000313" key="2">
    <source>
        <dbReference type="EMBL" id="KAA1080465.1"/>
    </source>
</evidence>
<sequence length="59" mass="6706">MIAADRHSLSANPINSKPTLINLLTSENSNQPQILNKKRNYNSERRPSSSKFRKTPSPR</sequence>
<protein>
    <submittedName>
        <fullName evidence="2">Uncharacterized protein</fullName>
    </submittedName>
</protein>
<name>A0A5B0MTZ1_PUCGR</name>
<gene>
    <name evidence="2" type="ORF">PGT21_008395</name>
</gene>
<reference evidence="2 3" key="1">
    <citation type="submission" date="2019-05" db="EMBL/GenBank/DDBJ databases">
        <title>Emergence of the Ug99 lineage of the wheat stem rust pathogen through somatic hybridization.</title>
        <authorList>
            <person name="Li F."/>
            <person name="Upadhyaya N.M."/>
            <person name="Sperschneider J."/>
            <person name="Matny O."/>
            <person name="Nguyen-Phuc H."/>
            <person name="Mago R."/>
            <person name="Raley C."/>
            <person name="Miller M.E."/>
            <person name="Silverstein K.A.T."/>
            <person name="Henningsen E."/>
            <person name="Hirsch C.D."/>
            <person name="Visser B."/>
            <person name="Pretorius Z.A."/>
            <person name="Steffenson B.J."/>
            <person name="Schwessinger B."/>
            <person name="Dodds P.N."/>
            <person name="Figueroa M."/>
        </authorList>
    </citation>
    <scope>NUCLEOTIDE SEQUENCE [LARGE SCALE GENOMIC DNA]</scope>
    <source>
        <strain evidence="2">21-0</strain>
    </source>
</reference>
<proteinExistence type="predicted"/>
<keyword evidence="3" id="KW-1185">Reference proteome</keyword>
<evidence type="ECO:0000313" key="3">
    <source>
        <dbReference type="Proteomes" id="UP000324748"/>
    </source>
</evidence>